<dbReference type="EMBL" id="LIAE01010416">
    <property type="protein sequence ID" value="PAV61365.1"/>
    <property type="molecule type" value="Genomic_DNA"/>
</dbReference>
<dbReference type="Proteomes" id="UP000218231">
    <property type="component" value="Unassembled WGS sequence"/>
</dbReference>
<accession>A0A2A2JI77</accession>
<evidence type="ECO:0000256" key="1">
    <source>
        <dbReference type="SAM" id="MobiDB-lite"/>
    </source>
</evidence>
<evidence type="ECO:0000313" key="3">
    <source>
        <dbReference type="Proteomes" id="UP000218231"/>
    </source>
</evidence>
<organism evidence="2 3">
    <name type="scientific">Diploscapter pachys</name>
    <dbReference type="NCBI Taxonomy" id="2018661"/>
    <lineage>
        <taxon>Eukaryota</taxon>
        <taxon>Metazoa</taxon>
        <taxon>Ecdysozoa</taxon>
        <taxon>Nematoda</taxon>
        <taxon>Chromadorea</taxon>
        <taxon>Rhabditida</taxon>
        <taxon>Rhabditina</taxon>
        <taxon>Rhabditomorpha</taxon>
        <taxon>Rhabditoidea</taxon>
        <taxon>Rhabditidae</taxon>
        <taxon>Diploscapter</taxon>
    </lineage>
</organism>
<keyword evidence="3" id="KW-1185">Reference proteome</keyword>
<feature type="region of interest" description="Disordered" evidence="1">
    <location>
        <begin position="1"/>
        <end position="24"/>
    </location>
</feature>
<reference evidence="2 3" key="1">
    <citation type="journal article" date="2017" name="Curr. Biol.">
        <title>Genome architecture and evolution of a unichromosomal asexual nematode.</title>
        <authorList>
            <person name="Fradin H."/>
            <person name="Zegar C."/>
            <person name="Gutwein M."/>
            <person name="Lucas J."/>
            <person name="Kovtun M."/>
            <person name="Corcoran D."/>
            <person name="Baugh L.R."/>
            <person name="Kiontke K."/>
            <person name="Gunsalus K."/>
            <person name="Fitch D.H."/>
            <person name="Piano F."/>
        </authorList>
    </citation>
    <scope>NUCLEOTIDE SEQUENCE [LARGE SCALE GENOMIC DNA]</scope>
    <source>
        <strain evidence="2">PF1309</strain>
    </source>
</reference>
<name>A0A2A2JI77_9BILA</name>
<protein>
    <submittedName>
        <fullName evidence="2">Uncharacterized protein</fullName>
    </submittedName>
</protein>
<dbReference type="AlphaFoldDB" id="A0A2A2JI77"/>
<comment type="caution">
    <text evidence="2">The sequence shown here is derived from an EMBL/GenBank/DDBJ whole genome shotgun (WGS) entry which is preliminary data.</text>
</comment>
<proteinExistence type="predicted"/>
<evidence type="ECO:0000313" key="2">
    <source>
        <dbReference type="EMBL" id="PAV61365.1"/>
    </source>
</evidence>
<sequence>MQQETEARNPRNKSRGSAFQHRATTADCDNCNQLSSPQTLPIRHSTTQMAAGPIDDQRVQAIGENLVRMCDNFFVDEFVWARRQIQLEAGIPHVPRLLLKLLGSILGLCHFVGFA</sequence>
<gene>
    <name evidence="2" type="ORF">WR25_26373</name>
</gene>